<sequence length="483" mass="54943">MGRFVEGADRNQTTLLPECLDDFIAEDNTIRIVDAFVDELELSSLGFEGTMPAITGRPSYHPGVLLKIYIYGYLNRVQSSRRLERECQRNVELMWLTGRLAPDFKTIAEFRRSNGEGIRNVCRRFVMICRDLKLFTQAVVAIDGSKFKAVNSRDNNFTPNKIAKRQEQIEQSIQRYLDALETADRTQPAEVEAKTERLREKIGTLREQMRDLERAAKLLNDLPEKQVSLTDPDSRSMISQAKGTGVVGYNVQVAVDTMHHLVVTHEVTNIGNDRTQLSPMAKAARDAMGKKKIKALADRGYFSAPEIKACDDAGIAAMVPKSLTSGARADGRFDRADFVYIAADDQYRCPAGQRAIYRFSSVERDNPMTLRTYWSSACPNCPIKSQCTPSDYRRIRRWEHEAVLEAMQSRLDRQLNAMTIRRRTVEHVFGTLKHWMGSTHFQTRRLGYVATEMSLHVLAYNLKRVIRILGFTRTMRAMKLAGA</sequence>
<dbReference type="Proteomes" id="UP000187012">
    <property type="component" value="Unassembled WGS sequence"/>
</dbReference>
<keyword evidence="1" id="KW-0175">Coiled coil</keyword>
<accession>A0A1N7SQK1</accession>
<evidence type="ECO:0000259" key="3">
    <source>
        <dbReference type="Pfam" id="PF05598"/>
    </source>
</evidence>
<protein>
    <submittedName>
        <fullName evidence="4">Transposase</fullName>
    </submittedName>
</protein>
<dbReference type="EMBL" id="CYGX02000154">
    <property type="protein sequence ID" value="SIT49606.1"/>
    <property type="molecule type" value="Genomic_DNA"/>
</dbReference>
<feature type="domain" description="Transposase IS4-like" evidence="2">
    <location>
        <begin position="240"/>
        <end position="462"/>
    </location>
</feature>
<dbReference type="PANTHER" id="PTHR33408">
    <property type="entry name" value="TRANSPOSASE"/>
    <property type="match status" value="1"/>
</dbReference>
<dbReference type="OrthoDB" id="111180at2"/>
<dbReference type="GO" id="GO:0006313">
    <property type="term" value="P:DNA transposition"/>
    <property type="evidence" value="ECO:0007669"/>
    <property type="project" value="InterPro"/>
</dbReference>
<organism evidence="4 5">
    <name type="scientific">Paraburkholderia ribeironis</name>
    <dbReference type="NCBI Taxonomy" id="1247936"/>
    <lineage>
        <taxon>Bacteria</taxon>
        <taxon>Pseudomonadati</taxon>
        <taxon>Pseudomonadota</taxon>
        <taxon>Betaproteobacteria</taxon>
        <taxon>Burkholderiales</taxon>
        <taxon>Burkholderiaceae</taxon>
        <taxon>Paraburkholderia</taxon>
    </lineage>
</organism>
<dbReference type="Pfam" id="PF01609">
    <property type="entry name" value="DDE_Tnp_1"/>
    <property type="match status" value="1"/>
</dbReference>
<dbReference type="GO" id="GO:0004803">
    <property type="term" value="F:transposase activity"/>
    <property type="evidence" value="ECO:0007669"/>
    <property type="project" value="InterPro"/>
</dbReference>
<evidence type="ECO:0000313" key="5">
    <source>
        <dbReference type="Proteomes" id="UP000187012"/>
    </source>
</evidence>
<name>A0A1N7SQK1_9BURK</name>
<reference evidence="4 5" key="1">
    <citation type="submission" date="2016-12" db="EMBL/GenBank/DDBJ databases">
        <authorList>
            <person name="Song W.-J."/>
            <person name="Kurnit D.M."/>
        </authorList>
    </citation>
    <scope>NUCLEOTIDE SEQUENCE [LARGE SCALE GENOMIC DNA]</scope>
    <source>
        <strain evidence="4 5">STM7296</strain>
    </source>
</reference>
<dbReference type="RefSeq" id="WP_094783462.1">
    <property type="nucleotide sequence ID" value="NZ_CYGX02000154.1"/>
</dbReference>
<proteinExistence type="predicted"/>
<dbReference type="NCBIfam" id="NF033551">
    <property type="entry name" value="transpos_IS1182"/>
    <property type="match status" value="1"/>
</dbReference>
<evidence type="ECO:0000313" key="4">
    <source>
        <dbReference type="EMBL" id="SIT49606.1"/>
    </source>
</evidence>
<gene>
    <name evidence="4" type="ORF">BN2475_1540001</name>
</gene>
<dbReference type="Pfam" id="PF05598">
    <property type="entry name" value="DUF772"/>
    <property type="match status" value="1"/>
</dbReference>
<dbReference type="GO" id="GO:0003677">
    <property type="term" value="F:DNA binding"/>
    <property type="evidence" value="ECO:0007669"/>
    <property type="project" value="InterPro"/>
</dbReference>
<keyword evidence="5" id="KW-1185">Reference proteome</keyword>
<feature type="coiled-coil region" evidence="1">
    <location>
        <begin position="195"/>
        <end position="222"/>
    </location>
</feature>
<dbReference type="AlphaFoldDB" id="A0A1N7SQK1"/>
<evidence type="ECO:0000256" key="1">
    <source>
        <dbReference type="SAM" id="Coils"/>
    </source>
</evidence>
<feature type="domain" description="Transposase InsH N-terminal" evidence="3">
    <location>
        <begin position="19"/>
        <end position="112"/>
    </location>
</feature>
<dbReference type="InterPro" id="IPR047629">
    <property type="entry name" value="IS1182_transpos"/>
</dbReference>
<evidence type="ECO:0000259" key="2">
    <source>
        <dbReference type="Pfam" id="PF01609"/>
    </source>
</evidence>
<dbReference type="InterPro" id="IPR002559">
    <property type="entry name" value="Transposase_11"/>
</dbReference>
<dbReference type="InterPro" id="IPR008490">
    <property type="entry name" value="Transposase_InsH_N"/>
</dbReference>
<dbReference type="PANTHER" id="PTHR33408:SF2">
    <property type="entry name" value="TRANSPOSASE DDE DOMAIN-CONTAINING PROTEIN"/>
    <property type="match status" value="1"/>
</dbReference>